<comment type="caution">
    <text evidence="2">The sequence shown here is derived from an EMBL/GenBank/DDBJ whole genome shotgun (WGS) entry which is preliminary data.</text>
</comment>
<keyword evidence="3" id="KW-1185">Reference proteome</keyword>
<dbReference type="RefSeq" id="WP_237855867.1">
    <property type="nucleotide sequence ID" value="NZ_JAKLWS010000033.1"/>
</dbReference>
<evidence type="ECO:0000313" key="2">
    <source>
        <dbReference type="EMBL" id="MCG2590460.1"/>
    </source>
</evidence>
<reference evidence="2" key="1">
    <citation type="submission" date="2022-01" db="EMBL/GenBank/DDBJ databases">
        <authorList>
            <person name="Wang Y."/>
        </authorList>
    </citation>
    <scope>NUCLEOTIDE SEQUENCE</scope>
    <source>
        <strain evidence="2">WB101</strain>
    </source>
</reference>
<gene>
    <name evidence="2" type="ORF">L6773_17925</name>
</gene>
<protein>
    <submittedName>
        <fullName evidence="2">Uncharacterized protein</fullName>
    </submittedName>
</protein>
<feature type="chain" id="PRO_5045247770" evidence="1">
    <location>
        <begin position="26"/>
        <end position="279"/>
    </location>
</feature>
<sequence>MTHKKLTSLLFTIIIGLTTSSIANAQSFSVKPNLARMDNDKIGYGVDLEAGYEKDYTITSETGFPRFIEIDLSASASLLNKPSLNPNHQQVDVYLGYLISFKKAQDLTPGVEPGASPDYGALGFGFNANFEANQTFTEQNFEQGAELRYTNSSKKFLPVVELSYLFVIPYQSEFREELNQSSDMFQRFNARAFWAIRFGHFLLNPDFRYFRSIDLAPALEENGLDEGFHSAIELGYVFNPRESGPLQFFEYLYLQYNRGQFPVYLENRETIEAGISFRF</sequence>
<dbReference type="Proteomes" id="UP001165366">
    <property type="component" value="Unassembled WGS sequence"/>
</dbReference>
<accession>A0ABS9KI04</accession>
<dbReference type="EMBL" id="JAKLWS010000033">
    <property type="protein sequence ID" value="MCG2590460.1"/>
    <property type="molecule type" value="Genomic_DNA"/>
</dbReference>
<proteinExistence type="predicted"/>
<evidence type="ECO:0000313" key="3">
    <source>
        <dbReference type="Proteomes" id="UP001165366"/>
    </source>
</evidence>
<name>A0ABS9KI04_9BACT</name>
<reference evidence="2" key="2">
    <citation type="submission" date="2024-05" db="EMBL/GenBank/DDBJ databases">
        <title>Rhodohalobacter halophilus gen. nov., sp. nov., a moderately halophilic member of the family Balneolaceae.</title>
        <authorList>
            <person name="Xia J."/>
        </authorList>
    </citation>
    <scope>NUCLEOTIDE SEQUENCE</scope>
    <source>
        <strain evidence="2">WB101</strain>
    </source>
</reference>
<keyword evidence="1" id="KW-0732">Signal</keyword>
<feature type="signal peptide" evidence="1">
    <location>
        <begin position="1"/>
        <end position="25"/>
    </location>
</feature>
<organism evidence="2 3">
    <name type="scientific">Rhodohalobacter sulfatireducens</name>
    <dbReference type="NCBI Taxonomy" id="2911366"/>
    <lineage>
        <taxon>Bacteria</taxon>
        <taxon>Pseudomonadati</taxon>
        <taxon>Balneolota</taxon>
        <taxon>Balneolia</taxon>
        <taxon>Balneolales</taxon>
        <taxon>Balneolaceae</taxon>
        <taxon>Rhodohalobacter</taxon>
    </lineage>
</organism>
<evidence type="ECO:0000256" key="1">
    <source>
        <dbReference type="SAM" id="SignalP"/>
    </source>
</evidence>